<keyword evidence="4" id="KW-1185">Reference proteome</keyword>
<protein>
    <submittedName>
        <fullName evidence="3">Uncharacterized protein</fullName>
    </submittedName>
</protein>
<accession>A0A9P5RQQ6</accession>
<dbReference type="EMBL" id="JAAAUQ010001544">
    <property type="protein sequence ID" value="KAF9137619.1"/>
    <property type="molecule type" value="Genomic_DNA"/>
</dbReference>
<evidence type="ECO:0000313" key="3">
    <source>
        <dbReference type="EMBL" id="KAF9137619.1"/>
    </source>
</evidence>
<reference evidence="3" key="1">
    <citation type="journal article" date="2020" name="Fungal Divers.">
        <title>Resolving the Mortierellaceae phylogeny through synthesis of multi-gene phylogenetics and phylogenomics.</title>
        <authorList>
            <person name="Vandepol N."/>
            <person name="Liber J."/>
            <person name="Desiro A."/>
            <person name="Na H."/>
            <person name="Kennedy M."/>
            <person name="Barry K."/>
            <person name="Grigoriev I.V."/>
            <person name="Miller A.N."/>
            <person name="O'Donnell K."/>
            <person name="Stajich J.E."/>
            <person name="Bonito G."/>
        </authorList>
    </citation>
    <scope>NUCLEOTIDE SEQUENCE</scope>
    <source>
        <strain evidence="3">NRRL 6426</strain>
    </source>
</reference>
<keyword evidence="2" id="KW-0472">Membrane</keyword>
<feature type="non-terminal residue" evidence="3">
    <location>
        <position position="133"/>
    </location>
</feature>
<keyword evidence="2" id="KW-1133">Transmembrane helix</keyword>
<dbReference type="OrthoDB" id="10490502at2759"/>
<evidence type="ECO:0000256" key="1">
    <source>
        <dbReference type="SAM" id="MobiDB-lite"/>
    </source>
</evidence>
<gene>
    <name evidence="3" type="ORF">BG015_002665</name>
</gene>
<sequence>MPWNPLATGAAVIAGAVTVPLVVTGIAGVLIAGSTATTATFVVTSFAGPTAGVASLSAAQTAIASVVGGVAAAVFSVITHGDEDRCQSHANTTEATEEDEGFDAGNDGDIIPDTDAKEVIAFYRHQASAAKKG</sequence>
<feature type="transmembrane region" description="Helical" evidence="2">
    <location>
        <begin position="6"/>
        <end position="31"/>
    </location>
</feature>
<feature type="region of interest" description="Disordered" evidence="1">
    <location>
        <begin position="85"/>
        <end position="108"/>
    </location>
</feature>
<dbReference type="AlphaFoldDB" id="A0A9P5RQQ6"/>
<dbReference type="Proteomes" id="UP000748756">
    <property type="component" value="Unassembled WGS sequence"/>
</dbReference>
<keyword evidence="2" id="KW-0812">Transmembrane</keyword>
<evidence type="ECO:0000313" key="4">
    <source>
        <dbReference type="Proteomes" id="UP000748756"/>
    </source>
</evidence>
<organism evidence="3 4">
    <name type="scientific">Linnemannia schmuckeri</name>
    <dbReference type="NCBI Taxonomy" id="64567"/>
    <lineage>
        <taxon>Eukaryota</taxon>
        <taxon>Fungi</taxon>
        <taxon>Fungi incertae sedis</taxon>
        <taxon>Mucoromycota</taxon>
        <taxon>Mortierellomycotina</taxon>
        <taxon>Mortierellomycetes</taxon>
        <taxon>Mortierellales</taxon>
        <taxon>Mortierellaceae</taxon>
        <taxon>Linnemannia</taxon>
    </lineage>
</organism>
<name>A0A9P5RQQ6_9FUNG</name>
<comment type="caution">
    <text evidence="3">The sequence shown here is derived from an EMBL/GenBank/DDBJ whole genome shotgun (WGS) entry which is preliminary data.</text>
</comment>
<evidence type="ECO:0000256" key="2">
    <source>
        <dbReference type="SAM" id="Phobius"/>
    </source>
</evidence>
<proteinExistence type="predicted"/>